<keyword evidence="6" id="KW-1015">Disulfide bond</keyword>
<evidence type="ECO:0000313" key="10">
    <source>
        <dbReference type="Proteomes" id="UP001281410"/>
    </source>
</evidence>
<evidence type="ECO:0000313" key="9">
    <source>
        <dbReference type="EMBL" id="KAK3231308.1"/>
    </source>
</evidence>
<keyword evidence="7" id="KW-0325">Glycoprotein</keyword>
<dbReference type="AlphaFoldDB" id="A0AAE0EJZ9"/>
<comment type="subcellular location">
    <subcellularLocation>
        <location evidence="1">Membrane</location>
        <topology evidence="1">Single-pass membrane protein</topology>
    </subcellularLocation>
</comment>
<dbReference type="PANTHER" id="PTHR47974">
    <property type="entry name" value="OS07G0415500 PROTEIN"/>
    <property type="match status" value="1"/>
</dbReference>
<evidence type="ECO:0000256" key="4">
    <source>
        <dbReference type="ARBA" id="ARBA00022989"/>
    </source>
</evidence>
<evidence type="ECO:0000256" key="5">
    <source>
        <dbReference type="ARBA" id="ARBA00023136"/>
    </source>
</evidence>
<dbReference type="InterPro" id="IPR001480">
    <property type="entry name" value="Bulb-type_lectin_dom"/>
</dbReference>
<dbReference type="PANTHER" id="PTHR47974:SF3">
    <property type="entry name" value="RECEPTOR-LIKE SERINE_THREONINE-PROTEIN KINASE"/>
    <property type="match status" value="1"/>
</dbReference>
<evidence type="ECO:0000259" key="8">
    <source>
        <dbReference type="PROSITE" id="PS50927"/>
    </source>
</evidence>
<keyword evidence="10" id="KW-1185">Reference proteome</keyword>
<sequence>MANRDMPVNGKGSKISLLKNGDLSLTDAAGIHIWNSKTFSGISQPSQLVLSDTGNLILSTLENVSRLLWQSFDSPADTLLPEQPFANSSTLLVSLRSQENCSSSFYKFYFDDDNVLRLLYSGPLISSVYWSLLWKGINLWDLGRTTYNNSRIAVFDTSGFFKSSDHYTFKPSDFGSGP</sequence>
<evidence type="ECO:0000256" key="1">
    <source>
        <dbReference type="ARBA" id="ARBA00004167"/>
    </source>
</evidence>
<dbReference type="SUPFAM" id="SSF51110">
    <property type="entry name" value="alpha-D-mannose-specific plant lectins"/>
    <property type="match status" value="1"/>
</dbReference>
<dbReference type="InterPro" id="IPR036426">
    <property type="entry name" value="Bulb-type_lectin_dom_sf"/>
</dbReference>
<dbReference type="Proteomes" id="UP001281410">
    <property type="component" value="Unassembled WGS sequence"/>
</dbReference>
<dbReference type="Pfam" id="PF01453">
    <property type="entry name" value="B_lectin"/>
    <property type="match status" value="1"/>
</dbReference>
<name>A0AAE0EJZ9_9ROSI</name>
<evidence type="ECO:0000256" key="7">
    <source>
        <dbReference type="ARBA" id="ARBA00023180"/>
    </source>
</evidence>
<reference evidence="9" key="1">
    <citation type="journal article" date="2023" name="Plant J.">
        <title>Genome sequences and population genomics provide insights into the demographic history, inbreeding, and mutation load of two 'living fossil' tree species of Dipteronia.</title>
        <authorList>
            <person name="Feng Y."/>
            <person name="Comes H.P."/>
            <person name="Chen J."/>
            <person name="Zhu S."/>
            <person name="Lu R."/>
            <person name="Zhang X."/>
            <person name="Li P."/>
            <person name="Qiu J."/>
            <person name="Olsen K.M."/>
            <person name="Qiu Y."/>
        </authorList>
    </citation>
    <scope>NUCLEOTIDE SEQUENCE</scope>
    <source>
        <strain evidence="9">NBL</strain>
    </source>
</reference>
<dbReference type="Gene3D" id="2.90.10.30">
    <property type="match status" value="1"/>
</dbReference>
<keyword evidence="5" id="KW-0472">Membrane</keyword>
<evidence type="ECO:0000256" key="6">
    <source>
        <dbReference type="ARBA" id="ARBA00023157"/>
    </source>
</evidence>
<accession>A0AAE0EJZ9</accession>
<dbReference type="EMBL" id="JANJYJ010000001">
    <property type="protein sequence ID" value="KAK3231308.1"/>
    <property type="molecule type" value="Genomic_DNA"/>
</dbReference>
<dbReference type="PROSITE" id="PS50927">
    <property type="entry name" value="BULB_LECTIN"/>
    <property type="match status" value="1"/>
</dbReference>
<evidence type="ECO:0000256" key="2">
    <source>
        <dbReference type="ARBA" id="ARBA00022692"/>
    </source>
</evidence>
<keyword evidence="3" id="KW-0732">Signal</keyword>
<dbReference type="GO" id="GO:0016020">
    <property type="term" value="C:membrane"/>
    <property type="evidence" value="ECO:0007669"/>
    <property type="project" value="UniProtKB-SubCell"/>
</dbReference>
<keyword evidence="4" id="KW-1133">Transmembrane helix</keyword>
<keyword evidence="2" id="KW-0812">Transmembrane</keyword>
<protein>
    <recommendedName>
        <fullName evidence="8">Bulb-type lectin domain-containing protein</fullName>
    </recommendedName>
</protein>
<organism evidence="9 10">
    <name type="scientific">Dipteronia sinensis</name>
    <dbReference type="NCBI Taxonomy" id="43782"/>
    <lineage>
        <taxon>Eukaryota</taxon>
        <taxon>Viridiplantae</taxon>
        <taxon>Streptophyta</taxon>
        <taxon>Embryophyta</taxon>
        <taxon>Tracheophyta</taxon>
        <taxon>Spermatophyta</taxon>
        <taxon>Magnoliopsida</taxon>
        <taxon>eudicotyledons</taxon>
        <taxon>Gunneridae</taxon>
        <taxon>Pentapetalae</taxon>
        <taxon>rosids</taxon>
        <taxon>malvids</taxon>
        <taxon>Sapindales</taxon>
        <taxon>Sapindaceae</taxon>
        <taxon>Hippocastanoideae</taxon>
        <taxon>Acereae</taxon>
        <taxon>Dipteronia</taxon>
    </lineage>
</organism>
<evidence type="ECO:0000256" key="3">
    <source>
        <dbReference type="ARBA" id="ARBA00022729"/>
    </source>
</evidence>
<gene>
    <name evidence="9" type="ORF">Dsin_003189</name>
</gene>
<comment type="caution">
    <text evidence="9">The sequence shown here is derived from an EMBL/GenBank/DDBJ whole genome shotgun (WGS) entry which is preliminary data.</text>
</comment>
<proteinExistence type="predicted"/>
<feature type="domain" description="Bulb-type lectin" evidence="8">
    <location>
        <begin position="1"/>
        <end position="71"/>
    </location>
</feature>